<dbReference type="KEGG" id="nan:AArc1_4077"/>
<evidence type="ECO:0000313" key="2">
    <source>
        <dbReference type="EMBL" id="AXR76194.1"/>
    </source>
</evidence>
<accession>A0A346P9J9</accession>
<organism evidence="2 3">
    <name type="scientific">Natrarchaeobaculum sulfurireducens</name>
    <dbReference type="NCBI Taxonomy" id="2044521"/>
    <lineage>
        <taxon>Archaea</taxon>
        <taxon>Methanobacteriati</taxon>
        <taxon>Methanobacteriota</taxon>
        <taxon>Stenosarchaea group</taxon>
        <taxon>Halobacteria</taxon>
        <taxon>Halobacteriales</taxon>
        <taxon>Natrialbaceae</taxon>
        <taxon>Natrarchaeobaculum</taxon>
    </lineage>
</organism>
<reference evidence="2 3" key="1">
    <citation type="submission" date="2017-10" db="EMBL/GenBank/DDBJ databases">
        <title>Phenotypic and genomic properties of facultatively anaerobic sulfur-reducing natronoarchaea from hypersaline soda lakes.</title>
        <authorList>
            <person name="Sorokin D.Y."/>
            <person name="Kublanov I.V."/>
            <person name="Roman P."/>
            <person name="Sinninghe Damste J.S."/>
            <person name="Golyshin P.N."/>
            <person name="Rojo D."/>
            <person name="Ciordia S."/>
            <person name="Mena Md.C."/>
            <person name="Ferrer M."/>
            <person name="Messina E."/>
            <person name="Smedile F."/>
            <person name="La Spada G."/>
            <person name="La Cono V."/>
            <person name="Yakimov M.M."/>
        </authorList>
    </citation>
    <scope>NUCLEOTIDE SEQUENCE [LARGE SCALE GENOMIC DNA]</scope>
    <source>
        <strain evidence="2 3">AArc1</strain>
        <plasmid evidence="3">paarc1-01</plasmid>
    </source>
</reference>
<proteinExistence type="predicted"/>
<geneLocation type="plasmid" evidence="3">
    <name>paarc1-01</name>
</geneLocation>
<evidence type="ECO:0000256" key="1">
    <source>
        <dbReference type="SAM" id="MobiDB-lite"/>
    </source>
</evidence>
<keyword evidence="2" id="KW-0614">Plasmid</keyword>
<sequence>MGEVQIDRRDLLKAGSSLSIVTLAGCSGQDTNREDNDYPPGNESEDAENNVEESNEEPSKPEPLAAEDYTLSEEYTVDEWHGTLELTEEQPHWTTEIVPPEPKDNSIRYGECHILECEIDTSDSILSDDKEANLALIPENSRSEFEDSLELENCWEPLGIELNCTTNPEQYDRDGVSGDVVEIEPGDTKYARYLLPNRDFLLSIDGSNAVGGKYVSTDPDRSVSKMDIKTKVRVLDHSFETAQSETVQAFQGWFSEQPDSPEQTMSDAQKFAQEVCDSTGANEISSEPVEELEDDIDQVEKYGEFIEGVLQLANNRYQTGFPVDIVDRFNRLVKWGSTMVPIVASAAAVAENACDLAHADLDSSEEESAEKVEAFLSSVAGLAVQVIFLKWGVVRQVSRAVIRPAETFVLGYMREIAGLRLFAYLVKNIVVKIDQGIVQAVREFAQRIITEVGEFITESDLGVLDGLSEDDDSWEDMAFIEKEDCTCEDLRSTNVCMKEISV</sequence>
<evidence type="ECO:0000313" key="3">
    <source>
        <dbReference type="Proteomes" id="UP000258707"/>
    </source>
</evidence>
<feature type="compositionally biased region" description="Acidic residues" evidence="1">
    <location>
        <begin position="43"/>
        <end position="56"/>
    </location>
</feature>
<dbReference type="Proteomes" id="UP000258707">
    <property type="component" value="Plasmid pAArc1-01"/>
</dbReference>
<feature type="region of interest" description="Disordered" evidence="1">
    <location>
        <begin position="24"/>
        <end position="68"/>
    </location>
</feature>
<dbReference type="RefSeq" id="WP_117362398.1">
    <property type="nucleotide sequence ID" value="NZ_CP024045.1"/>
</dbReference>
<protein>
    <submittedName>
        <fullName evidence="2">Uncharacterized protein</fullName>
    </submittedName>
</protein>
<dbReference type="AlphaFoldDB" id="A0A346P9J9"/>
<dbReference type="EMBL" id="CP024045">
    <property type="protein sequence ID" value="AXR76194.1"/>
    <property type="molecule type" value="Genomic_DNA"/>
</dbReference>
<name>A0A346P9J9_9EURY</name>
<gene>
    <name evidence="2" type="ORF">AArc1_4077</name>
</gene>
<dbReference type="GeneID" id="37636672"/>